<evidence type="ECO:0000313" key="5">
    <source>
        <dbReference type="EMBL" id="MCR8873777.1"/>
    </source>
</evidence>
<dbReference type="GO" id="GO:0004045">
    <property type="term" value="F:peptidyl-tRNA hydrolase activity"/>
    <property type="evidence" value="ECO:0007669"/>
    <property type="project" value="UniProtKB-EC"/>
</dbReference>
<dbReference type="GO" id="GO:0005829">
    <property type="term" value="C:cytosol"/>
    <property type="evidence" value="ECO:0007669"/>
    <property type="project" value="TreeGrafter"/>
</dbReference>
<organism evidence="5 6">
    <name type="scientific">Phocaeicola barnesiae</name>
    <dbReference type="NCBI Taxonomy" id="376804"/>
    <lineage>
        <taxon>Bacteria</taxon>
        <taxon>Pseudomonadati</taxon>
        <taxon>Bacteroidota</taxon>
        <taxon>Bacteroidia</taxon>
        <taxon>Bacteroidales</taxon>
        <taxon>Bacteroidaceae</taxon>
        <taxon>Phocaeicola</taxon>
    </lineage>
</organism>
<comment type="catalytic activity">
    <reaction evidence="4">
        <text>an N-acyl-L-alpha-aminoacyl-tRNA + H2O = an N-acyl-L-amino acid + a tRNA + H(+)</text>
        <dbReference type="Rhea" id="RHEA:54448"/>
        <dbReference type="Rhea" id="RHEA-COMP:10123"/>
        <dbReference type="Rhea" id="RHEA-COMP:13883"/>
        <dbReference type="ChEBI" id="CHEBI:15377"/>
        <dbReference type="ChEBI" id="CHEBI:15378"/>
        <dbReference type="ChEBI" id="CHEBI:59874"/>
        <dbReference type="ChEBI" id="CHEBI:78442"/>
        <dbReference type="ChEBI" id="CHEBI:138191"/>
        <dbReference type="EC" id="3.1.1.29"/>
    </reaction>
</comment>
<name>A0AAW5N0F5_9BACT</name>
<comment type="similarity">
    <text evidence="3">Belongs to the PTH2 family.</text>
</comment>
<dbReference type="Gene3D" id="3.40.1490.10">
    <property type="entry name" value="Bit1"/>
    <property type="match status" value="1"/>
</dbReference>
<dbReference type="AlphaFoldDB" id="A0AAW5N0F5"/>
<sequence>MEPRNVKQVIVMRKDLNMRKGKMIAQGAHASVDALLSLFSEREESGKTTYTLTYGEDSPLAEWLGGMYAKICVYVNSEEELMGIYERICRENPEIPVALIEDAGLTEFHGVPTKTCLGIGPWWSEEIDHFTGDLKLL</sequence>
<comment type="caution">
    <text evidence="5">The sequence shown here is derived from an EMBL/GenBank/DDBJ whole genome shotgun (WGS) entry which is preliminary data.</text>
</comment>
<dbReference type="PANTHER" id="PTHR12649">
    <property type="entry name" value="PEPTIDYL-TRNA HYDROLASE 2"/>
    <property type="match status" value="1"/>
</dbReference>
<keyword evidence="6" id="KW-1185">Reference proteome</keyword>
<dbReference type="GeneID" id="82443263"/>
<evidence type="ECO:0000256" key="2">
    <source>
        <dbReference type="ARBA" id="ARBA00022801"/>
    </source>
</evidence>
<protein>
    <recommendedName>
        <fullName evidence="1">peptidyl-tRNA hydrolase</fullName>
        <ecNumber evidence="1">3.1.1.29</ecNumber>
    </recommendedName>
</protein>
<evidence type="ECO:0000256" key="3">
    <source>
        <dbReference type="ARBA" id="ARBA00038050"/>
    </source>
</evidence>
<dbReference type="EC" id="3.1.1.29" evidence="1"/>
<dbReference type="InterPro" id="IPR023476">
    <property type="entry name" value="Pep_tRNA_hydro_II_dom_sf"/>
</dbReference>
<gene>
    <name evidence="5" type="primary">pth2</name>
    <name evidence="5" type="ORF">NW209_07095</name>
</gene>
<evidence type="ECO:0000256" key="1">
    <source>
        <dbReference type="ARBA" id="ARBA00013260"/>
    </source>
</evidence>
<evidence type="ECO:0000256" key="4">
    <source>
        <dbReference type="ARBA" id="ARBA00048707"/>
    </source>
</evidence>
<dbReference type="RefSeq" id="WP_025892340.1">
    <property type="nucleotide sequence ID" value="NZ_CALULB010000003.1"/>
</dbReference>
<accession>A0AAW5N0F5</accession>
<dbReference type="SUPFAM" id="SSF102462">
    <property type="entry name" value="Peptidyl-tRNA hydrolase II"/>
    <property type="match status" value="1"/>
</dbReference>
<dbReference type="EMBL" id="JANRHJ010000007">
    <property type="protein sequence ID" value="MCR8873777.1"/>
    <property type="molecule type" value="Genomic_DNA"/>
</dbReference>
<dbReference type="NCBIfam" id="TIGR00283">
    <property type="entry name" value="arch_pth2"/>
    <property type="match status" value="1"/>
</dbReference>
<dbReference type="InterPro" id="IPR002833">
    <property type="entry name" value="PTH2"/>
</dbReference>
<keyword evidence="2 5" id="KW-0378">Hydrolase</keyword>
<proteinExistence type="inferred from homology"/>
<dbReference type="PANTHER" id="PTHR12649:SF11">
    <property type="entry name" value="PEPTIDYL-TRNA HYDROLASE 2, MITOCHONDRIAL"/>
    <property type="match status" value="1"/>
</dbReference>
<evidence type="ECO:0000313" key="6">
    <source>
        <dbReference type="Proteomes" id="UP001204579"/>
    </source>
</evidence>
<dbReference type="Pfam" id="PF01981">
    <property type="entry name" value="PTH2"/>
    <property type="match status" value="1"/>
</dbReference>
<dbReference type="Proteomes" id="UP001204579">
    <property type="component" value="Unassembled WGS sequence"/>
</dbReference>
<reference evidence="5 6" key="1">
    <citation type="submission" date="2022-08" db="EMBL/GenBank/DDBJ databases">
        <authorList>
            <person name="Zeman M."/>
            <person name="Kubasova T."/>
        </authorList>
    </citation>
    <scope>NUCLEOTIDE SEQUENCE [LARGE SCALE GENOMIC DNA]</scope>
    <source>
        <strain evidence="5 6">ET62</strain>
    </source>
</reference>